<dbReference type="Proteomes" id="UP000549394">
    <property type="component" value="Unassembled WGS sequence"/>
</dbReference>
<evidence type="ECO:0000256" key="3">
    <source>
        <dbReference type="ARBA" id="ARBA00022964"/>
    </source>
</evidence>
<dbReference type="SUPFAM" id="SSF144122">
    <property type="entry name" value="Tim10-like"/>
    <property type="match status" value="1"/>
</dbReference>
<dbReference type="SUPFAM" id="SSF51569">
    <property type="entry name" value="Aldolase"/>
    <property type="match status" value="1"/>
</dbReference>
<dbReference type="InterPro" id="IPR000907">
    <property type="entry name" value="LipOase"/>
</dbReference>
<dbReference type="GO" id="GO:0046872">
    <property type="term" value="F:metal ion binding"/>
    <property type="evidence" value="ECO:0007669"/>
    <property type="project" value="UniProtKB-KW"/>
</dbReference>
<dbReference type="EMBL" id="CAJFCJ010000012">
    <property type="protein sequence ID" value="CAD5120436.1"/>
    <property type="molecule type" value="Genomic_DNA"/>
</dbReference>
<dbReference type="Gene3D" id="2.60.60.20">
    <property type="entry name" value="PLAT/LH2 domain"/>
    <property type="match status" value="1"/>
</dbReference>
<dbReference type="GO" id="GO:0016702">
    <property type="term" value="F:oxidoreductase activity, acting on single donors with incorporation of molecular oxygen, incorporation of two atoms of oxygen"/>
    <property type="evidence" value="ECO:0007669"/>
    <property type="project" value="InterPro"/>
</dbReference>
<protein>
    <submittedName>
        <fullName evidence="9">DgyrCDS9005</fullName>
    </submittedName>
</protein>
<dbReference type="Pfam" id="PF00701">
    <property type="entry name" value="DHDPS"/>
    <property type="match status" value="1"/>
</dbReference>
<evidence type="ECO:0000313" key="10">
    <source>
        <dbReference type="Proteomes" id="UP000549394"/>
    </source>
</evidence>
<dbReference type="InterPro" id="IPR020834">
    <property type="entry name" value="LipOase_CS"/>
</dbReference>
<reference evidence="9 10" key="1">
    <citation type="submission" date="2020-08" db="EMBL/GenBank/DDBJ databases">
        <authorList>
            <person name="Hejnol A."/>
        </authorList>
    </citation>
    <scope>NUCLEOTIDE SEQUENCE [LARGE SCALE GENOMIC DNA]</scope>
</reference>
<keyword evidence="2" id="KW-0479">Metal-binding</keyword>
<dbReference type="InterPro" id="IPR013819">
    <property type="entry name" value="LipOase_C"/>
</dbReference>
<proteinExistence type="predicted"/>
<dbReference type="InterPro" id="IPR004217">
    <property type="entry name" value="Tim10-like"/>
</dbReference>
<dbReference type="SUPFAM" id="SSF48484">
    <property type="entry name" value="Lipoxigenase"/>
    <property type="match status" value="1"/>
</dbReference>
<evidence type="ECO:0000256" key="2">
    <source>
        <dbReference type="ARBA" id="ARBA00022723"/>
    </source>
</evidence>
<feature type="domain" description="Lipoxygenase" evidence="8">
    <location>
        <begin position="413"/>
        <end position="960"/>
    </location>
</feature>
<accession>A0A7I8VXI6</accession>
<feature type="domain" description="PLAT" evidence="7">
    <location>
        <begin position="305"/>
        <end position="420"/>
    </location>
</feature>
<sequence>MSNYRIKGLVAAVFTPFDDNQYVNYGIIDKYAEKLSSINVKNVFVNGSTGEGLSLSVEERNKLSEHWMNVKEKNNLENVIIHVGAESVKDACRLARFCNEKHVDAISAMAPTYFKPETIDDLIDYCSRVASEAPNIPFYYYHIPMRTNIQLCMKEFLWTAAKRIPNLRGLKYSHWNLSEINLCRMIDNGKYNILYGMDEQLLGAMVFGIDAAIGSTYNYIGNVYTELISSFEDGNLKKALEIQTFAQEFLEIIFENGRGITSLKTFTSFFLDINLGPVRCPLKSVDRNSIIDNSLPKIKSLMEKYNNKYKLKTGDARPSATNVRLRMIAYDNMGIHVDEIPVEVMDPQPGHTDVFQAESWDQLSSVTELEIWRDPNDSDADWLCDVITVHSRAKGLITHFPIGRWLKAGRRIRVKRNDTSLPQNDAHAKLREAELIENRSSHQYAQLVAHAPLQQRDVIDTSSELAPFWDLIRRKTELLAQYGLARTTSTSFAGFDEVVQLFDGPGGLPTPACKSDWSSDCCFGAQRLAGCLPTSICLCHSLPDRLPVTHDMLKPFLEGWSVKQIIQARRLFFVDHSHLLEGVTTVPGRHLCDAAIGLFFVSGDKKLQPIAIQLERDGPVFFPSDPKLTWIAAKMWFNHADATLSFCLWRFGITHMMMEGISVALQRHLAPSHPLHRLLYPHLAHIPSLNRRVVNELLSESGWAERNLSVGRKGTLELCIRAAEAWCLDIQGCVPRELEQRGLLDLNVLPNYSYRDEAIPLHKVMNSYVTKVIKIYYKDMDSVIKDYELQQFIGELARERSFGGIGVNGLPPSVKTQDEIIKIATGIIWTCTGVHAATSLPLYDHCAFPPSYPLLLKGSPPRTKQPITEDELCSFIPSKQVTCETAALTKLISNTEARSLGEDHAHYEPMCIQAVKEFQQDLAQLSEASKLREQKRKENPTLKYSYPYLDPQHIPNRASDPQLKRFVETETQRQKFQEIVHSLTDHCWDACMGTPSNRLEKKTETCLTNCVNRFIDASNFIINRMEKEGEALMSKQLKDPESIGSWSALK</sequence>
<keyword evidence="3" id="KW-0223">Dioxygenase</keyword>
<comment type="caution">
    <text evidence="6">Lacks conserved residue(s) required for the propagation of feature annotation.</text>
</comment>
<evidence type="ECO:0000259" key="8">
    <source>
        <dbReference type="PROSITE" id="PS51393"/>
    </source>
</evidence>
<dbReference type="PROSITE" id="PS00081">
    <property type="entry name" value="LIPOXYGENASE_2"/>
    <property type="match status" value="1"/>
</dbReference>
<dbReference type="Gene3D" id="1.20.245.10">
    <property type="entry name" value="Lipoxygenase-1, Domain 5"/>
    <property type="match status" value="1"/>
</dbReference>
<dbReference type="AlphaFoldDB" id="A0A7I8VXI6"/>
<gene>
    <name evidence="9" type="ORF">DGYR_LOCUS8538</name>
</gene>
<dbReference type="PRINTS" id="PR00146">
    <property type="entry name" value="DHPICSNTHASE"/>
</dbReference>
<dbReference type="OrthoDB" id="407298at2759"/>
<evidence type="ECO:0000256" key="6">
    <source>
        <dbReference type="PROSITE-ProRule" id="PRU00152"/>
    </source>
</evidence>
<dbReference type="Gene3D" id="3.10.450.60">
    <property type="match status" value="1"/>
</dbReference>
<evidence type="ECO:0000313" key="9">
    <source>
        <dbReference type="EMBL" id="CAD5120436.1"/>
    </source>
</evidence>
<keyword evidence="10" id="KW-1185">Reference proteome</keyword>
<dbReference type="Pfam" id="PF02953">
    <property type="entry name" value="zf-Tim10_DDP"/>
    <property type="match status" value="1"/>
</dbReference>
<dbReference type="PROSITE" id="PS50095">
    <property type="entry name" value="PLAT"/>
    <property type="match status" value="1"/>
</dbReference>
<dbReference type="PANTHER" id="PTHR11771">
    <property type="entry name" value="LIPOXYGENASE"/>
    <property type="match status" value="1"/>
</dbReference>
<keyword evidence="5" id="KW-0443">Lipid metabolism</keyword>
<dbReference type="GO" id="GO:0034440">
    <property type="term" value="P:lipid oxidation"/>
    <property type="evidence" value="ECO:0007669"/>
    <property type="project" value="InterPro"/>
</dbReference>
<evidence type="ECO:0000256" key="4">
    <source>
        <dbReference type="ARBA" id="ARBA00023002"/>
    </source>
</evidence>
<keyword evidence="4" id="KW-0560">Oxidoreductase</keyword>
<dbReference type="InterPro" id="IPR035427">
    <property type="entry name" value="Tim10-like_dom_sf"/>
</dbReference>
<dbReference type="InterPro" id="IPR036226">
    <property type="entry name" value="LipOase_C_sf"/>
</dbReference>
<dbReference type="InterPro" id="IPR036392">
    <property type="entry name" value="PLAT/LH2_dom_sf"/>
</dbReference>
<evidence type="ECO:0000256" key="5">
    <source>
        <dbReference type="ARBA" id="ARBA00023098"/>
    </source>
</evidence>
<dbReference type="Gene3D" id="3.20.20.70">
    <property type="entry name" value="Aldolase class I"/>
    <property type="match status" value="1"/>
</dbReference>
<dbReference type="InterPro" id="IPR002220">
    <property type="entry name" value="DapA-like"/>
</dbReference>
<organism evidence="9 10">
    <name type="scientific">Dimorphilus gyrociliatus</name>
    <dbReference type="NCBI Taxonomy" id="2664684"/>
    <lineage>
        <taxon>Eukaryota</taxon>
        <taxon>Metazoa</taxon>
        <taxon>Spiralia</taxon>
        <taxon>Lophotrochozoa</taxon>
        <taxon>Annelida</taxon>
        <taxon>Polychaeta</taxon>
        <taxon>Polychaeta incertae sedis</taxon>
        <taxon>Dinophilidae</taxon>
        <taxon>Dimorphilus</taxon>
    </lineage>
</organism>
<dbReference type="SMART" id="SM01130">
    <property type="entry name" value="DHDPS"/>
    <property type="match status" value="1"/>
</dbReference>
<evidence type="ECO:0000259" key="7">
    <source>
        <dbReference type="PROSITE" id="PS50095"/>
    </source>
</evidence>
<dbReference type="PROSITE" id="PS51393">
    <property type="entry name" value="LIPOXYGENASE_3"/>
    <property type="match status" value="1"/>
</dbReference>
<dbReference type="Pfam" id="PF00305">
    <property type="entry name" value="Lipoxygenase"/>
    <property type="match status" value="1"/>
</dbReference>
<dbReference type="Gene3D" id="1.10.287.810">
    <property type="entry name" value="Mitochondrial import inner membrane translocase subunit tim13 like domains"/>
    <property type="match status" value="1"/>
</dbReference>
<evidence type="ECO:0000256" key="1">
    <source>
        <dbReference type="ARBA" id="ARBA00011881"/>
    </source>
</evidence>
<dbReference type="InterPro" id="IPR001024">
    <property type="entry name" value="PLAT/LH2_dom"/>
</dbReference>
<name>A0A7I8VXI6_9ANNE</name>
<dbReference type="SUPFAM" id="SSF49723">
    <property type="entry name" value="Lipase/lipooxygenase domain (PLAT/LH2 domain)"/>
    <property type="match status" value="1"/>
</dbReference>
<dbReference type="InterPro" id="IPR013785">
    <property type="entry name" value="Aldolase_TIM"/>
</dbReference>
<comment type="subunit">
    <text evidence="1">Homotetramer.</text>
</comment>
<dbReference type="GO" id="GO:0016829">
    <property type="term" value="F:lyase activity"/>
    <property type="evidence" value="ECO:0007669"/>
    <property type="project" value="InterPro"/>
</dbReference>
<comment type="caution">
    <text evidence="9">The sequence shown here is derived from an EMBL/GenBank/DDBJ whole genome shotgun (WGS) entry which is preliminary data.</text>
</comment>